<evidence type="ECO:0000313" key="3">
    <source>
        <dbReference type="EMBL" id="MDW9353460.1"/>
    </source>
</evidence>
<dbReference type="EMBL" id="MRVZ01000053">
    <property type="protein sequence ID" value="PAU22154.1"/>
    <property type="molecule type" value="Genomic_DNA"/>
</dbReference>
<evidence type="ECO:0000313" key="4">
    <source>
        <dbReference type="EMBL" id="PAU22154.1"/>
    </source>
</evidence>
<dbReference type="Pfam" id="PF09677">
    <property type="entry name" value="TrbI_Ftype"/>
    <property type="match status" value="1"/>
</dbReference>
<dbReference type="InterPro" id="IPR014115">
    <property type="entry name" value="TrbI_Ftype"/>
</dbReference>
<accession>A0A085NWG1</accession>
<evidence type="ECO:0000313" key="5">
    <source>
        <dbReference type="Proteomes" id="UP000218543"/>
    </source>
</evidence>
<dbReference type="NCBIfam" id="TIGR02744">
    <property type="entry name" value="TrbI_Ftype"/>
    <property type="match status" value="1"/>
</dbReference>
<organism evidence="4 5">
    <name type="scientific">Escherichia coli</name>
    <dbReference type="NCBI Taxonomy" id="562"/>
    <lineage>
        <taxon>Bacteria</taxon>
        <taxon>Pseudomonadati</taxon>
        <taxon>Pseudomonadota</taxon>
        <taxon>Gammaproteobacteria</taxon>
        <taxon>Enterobacterales</taxon>
        <taxon>Enterobacteriaceae</taxon>
        <taxon>Escherichia</taxon>
    </lineage>
</organism>
<keyword evidence="1" id="KW-0812">Transmembrane</keyword>
<evidence type="ECO:0000313" key="2">
    <source>
        <dbReference type="EMBL" id="EFJ6483886.1"/>
    </source>
</evidence>
<dbReference type="Proteomes" id="UP000711811">
    <property type="component" value="Unassembled WGS sequence"/>
</dbReference>
<proteinExistence type="predicted"/>
<dbReference type="Proteomes" id="UP000218543">
    <property type="component" value="Unassembled WGS sequence"/>
</dbReference>
<dbReference type="EMBL" id="JAWPMK010000004">
    <property type="protein sequence ID" value="MDW9353460.1"/>
    <property type="molecule type" value="Genomic_DNA"/>
</dbReference>
<dbReference type="NCBIfam" id="NF010270">
    <property type="entry name" value="PRK13717.1"/>
    <property type="match status" value="1"/>
</dbReference>
<reference evidence="2" key="2">
    <citation type="submission" date="2020-02" db="EMBL/GenBank/DDBJ databases">
        <authorList>
            <person name="Ashton P.M."/>
            <person name="Dallman T."/>
            <person name="Nair S."/>
            <person name="De Pinna E."/>
            <person name="Peters T."/>
            <person name="Grant K."/>
        </authorList>
    </citation>
    <scope>NUCLEOTIDE SEQUENCE</scope>
    <source>
        <strain evidence="2">93335</strain>
    </source>
</reference>
<dbReference type="AlphaFoldDB" id="A0A085NWG1"/>
<keyword evidence="1" id="KW-0472">Membrane</keyword>
<comment type="caution">
    <text evidence="4">The sequence shown here is derived from an EMBL/GenBank/DDBJ whole genome shotgun (WGS) entry which is preliminary data.</text>
</comment>
<name>A0A085NWG1_ECOLX</name>
<reference evidence="4 5" key="1">
    <citation type="submission" date="2016-12" db="EMBL/GenBank/DDBJ databases">
        <title>Real-Time Genomic Investigation Underlying the Public Health Response to a Shiga Toxin-Producing Escherichia Coli O26:H11 Outbreak in a Nursery.</title>
        <authorList>
            <person name="Ferdous M."/>
            <person name="Moran-Gilad J."/>
            <person name="Rossen J.W."/>
            <person name="Gdalevich M."/>
        </authorList>
    </citation>
    <scope>NUCLEOTIDE SEQUENCE [LARGE SCALE GENOMIC DNA]</scope>
    <source>
        <strain evidence="4 5">STEC 514-2</strain>
    </source>
</reference>
<gene>
    <name evidence="2" type="primary">trbI</name>
    <name evidence="2" type="ORF">A2J79_004298</name>
    <name evidence="4" type="ORF">BTQ06_15925</name>
    <name evidence="3" type="ORF">R8G00_28985</name>
</gene>
<feature type="transmembrane region" description="Helical" evidence="1">
    <location>
        <begin position="18"/>
        <end position="40"/>
    </location>
</feature>
<reference evidence="3" key="3">
    <citation type="submission" date="2023-10" db="EMBL/GenBank/DDBJ databases">
        <title>Draft Genome Sequence of a Shiga toxin-producing Escherichia coli strain from deer meat showing an IS-element integration in the B-subunit of the Shiga toxin Stx2b gene.</title>
        <authorList>
            <person name="Projahn M."/>
            <person name="Borowiak M."/>
        </authorList>
    </citation>
    <scope>NUCLEOTIDE SEQUENCE</scope>
    <source>
        <strain evidence="3">BfR-EC-18960</strain>
    </source>
</reference>
<dbReference type="EMBL" id="AATCLQ010000045">
    <property type="protein sequence ID" value="EFJ6483886.1"/>
    <property type="molecule type" value="Genomic_DNA"/>
</dbReference>
<protein>
    <submittedName>
        <fullName evidence="4">Type-F conjugative transfer system protein TrbI</fullName>
    </submittedName>
</protein>
<dbReference type="Proteomes" id="UP001271591">
    <property type="component" value="Unassembled WGS sequence"/>
</dbReference>
<dbReference type="RefSeq" id="WP_000214101.1">
    <property type="nucleotide sequence ID" value="NZ_BFKT01000152.1"/>
</dbReference>
<keyword evidence="1" id="KW-1133">Transmembrane helix</keyword>
<sequence length="128" mass="14293">MTTTQKTTDVTARRRSHWWWTVPGCLAMVLLNAAVSYGIVRLNTPVTVAFNMKQTVDAFFDSASQKKLSEAQSKALADRFNAALEASLQTWQQKHHAVILVSPAVVQGAPDITREIQQDIARRMRAEP</sequence>
<evidence type="ECO:0000256" key="1">
    <source>
        <dbReference type="SAM" id="Phobius"/>
    </source>
</evidence>